<dbReference type="Proteomes" id="UP001216253">
    <property type="component" value="Unassembled WGS sequence"/>
</dbReference>
<organism evidence="1 2">
    <name type="scientific">Novosphingobium album</name>
    <name type="common">ex Liu et al. 2023</name>
    <dbReference type="NCBI Taxonomy" id="3031130"/>
    <lineage>
        <taxon>Bacteria</taxon>
        <taxon>Pseudomonadati</taxon>
        <taxon>Pseudomonadota</taxon>
        <taxon>Alphaproteobacteria</taxon>
        <taxon>Sphingomonadales</taxon>
        <taxon>Sphingomonadaceae</taxon>
        <taxon>Novosphingobium</taxon>
    </lineage>
</organism>
<accession>A0ABT5WNH8</accession>
<name>A0ABT5WNH8_9SPHN</name>
<gene>
    <name evidence="1" type="ORF">PYV00_01995</name>
</gene>
<evidence type="ECO:0000313" key="2">
    <source>
        <dbReference type="Proteomes" id="UP001216253"/>
    </source>
</evidence>
<comment type="caution">
    <text evidence="1">The sequence shown here is derived from an EMBL/GenBank/DDBJ whole genome shotgun (WGS) entry which is preliminary data.</text>
</comment>
<protein>
    <recommendedName>
        <fullName evidence="3">Glycosyl transferase</fullName>
    </recommendedName>
</protein>
<reference evidence="1 2" key="1">
    <citation type="submission" date="2023-03" db="EMBL/GenBank/DDBJ databases">
        <title>NovoSphingobium album sp. nov. isolated from polycyclic aromatic hydrocarbons- and heavy-metal polluted soil.</title>
        <authorList>
            <person name="Liu Z."/>
            <person name="Wang K."/>
        </authorList>
    </citation>
    <scope>NUCLEOTIDE SEQUENCE [LARGE SCALE GENOMIC DNA]</scope>
    <source>
        <strain evidence="1 2">H3SJ31-1</strain>
    </source>
</reference>
<dbReference type="RefSeq" id="WP_275226584.1">
    <property type="nucleotide sequence ID" value="NZ_JARESE010000002.1"/>
</dbReference>
<evidence type="ECO:0000313" key="1">
    <source>
        <dbReference type="EMBL" id="MDE8650488.1"/>
    </source>
</evidence>
<proteinExistence type="predicted"/>
<dbReference type="EMBL" id="JARESE010000002">
    <property type="protein sequence ID" value="MDE8650488.1"/>
    <property type="molecule type" value="Genomic_DNA"/>
</dbReference>
<keyword evidence="2" id="KW-1185">Reference proteome</keyword>
<evidence type="ECO:0008006" key="3">
    <source>
        <dbReference type="Google" id="ProtNLM"/>
    </source>
</evidence>
<sequence>MRSDTAICTWFVADDAATASFFPQVGSRSDASATQAIYWRCTVCFYASSIALNPDARHIFFTNTRLPRIDGVEIAELFERWGIETVTLPITYRLASGMVSSFGNQFYIFDVIDWLARDGAPARAIVLDSDCIWLKPVDAMAAEIEASGALTYDLSTDVDEMINGRTRAQLARFLGRLGGPPMDETHYYGGEIYAARRDVSRRICERARLLWPAVLAGDPDGPLEEAHLLSLIYEIEGLPAGTADRFIRRMWTTFHYNNLRPQDEALAVWHLPVEKKTGFADLFKAIARHPEAHPARDAGRLGLEFSSYARLMGWPRRGTKKLARDLALKIREKVQQ</sequence>